<dbReference type="VEuPathDB" id="FungiDB:PC110_g9003"/>
<evidence type="ECO:0000313" key="8">
    <source>
        <dbReference type="Proteomes" id="UP000760860"/>
    </source>
</evidence>
<dbReference type="Pfam" id="PF00097">
    <property type="entry name" value="zf-C3HC4"/>
    <property type="match status" value="1"/>
</dbReference>
<dbReference type="PROSITE" id="PS50089">
    <property type="entry name" value="ZF_RING_2"/>
    <property type="match status" value="1"/>
</dbReference>
<evidence type="ECO:0000256" key="3">
    <source>
        <dbReference type="ARBA" id="ARBA00022833"/>
    </source>
</evidence>
<dbReference type="InterPro" id="IPR001841">
    <property type="entry name" value="Znf_RING"/>
</dbReference>
<keyword evidence="3" id="KW-0862">Zinc</keyword>
<sequence length="190" mass="20495">MVSGRLLCPVCGRSLAASSISAHLGRRACMERKFPHLKAQRLESARRAKLEYDRLHATARRDALRELAMQLIEAPQAASAIEEPLEEARLPSFGLGQLGPQVPDVGEEAAVSLDVIHPPTNLPMVIDMTEAEGEEPQDICPICQEVLADAVRPQSCSHVACSGCMSEFVSRIISRGATPTCPVSRTALSL</sequence>
<dbReference type="Proteomes" id="UP000736787">
    <property type="component" value="Unassembled WGS sequence"/>
</dbReference>
<dbReference type="InterPro" id="IPR013083">
    <property type="entry name" value="Znf_RING/FYVE/PHD"/>
</dbReference>
<reference evidence="7" key="1">
    <citation type="submission" date="2018-05" db="EMBL/GenBank/DDBJ databases">
        <title>Effector identification in a new, highly contiguous assembly of the strawberry crown rot pathogen Phytophthora cactorum.</title>
        <authorList>
            <person name="Armitage A.D."/>
            <person name="Nellist C.F."/>
            <person name="Bates H."/>
            <person name="Vickerstaff R.J."/>
            <person name="Harrison R.J."/>
        </authorList>
    </citation>
    <scope>NUCLEOTIDE SEQUENCE</scope>
    <source>
        <strain evidence="6">4040</strain>
        <strain evidence="7">P421</strain>
    </source>
</reference>
<evidence type="ECO:0000259" key="5">
    <source>
        <dbReference type="PROSITE" id="PS50089"/>
    </source>
</evidence>
<keyword evidence="1" id="KW-0479">Metal-binding</keyword>
<dbReference type="GO" id="GO:0008270">
    <property type="term" value="F:zinc ion binding"/>
    <property type="evidence" value="ECO:0007669"/>
    <property type="project" value="UniProtKB-KW"/>
</dbReference>
<evidence type="ECO:0000256" key="1">
    <source>
        <dbReference type="ARBA" id="ARBA00022723"/>
    </source>
</evidence>
<dbReference type="InterPro" id="IPR018957">
    <property type="entry name" value="Znf_C3HC4_RING-type"/>
</dbReference>
<organism evidence="7 8">
    <name type="scientific">Phytophthora cactorum</name>
    <dbReference type="NCBI Taxonomy" id="29920"/>
    <lineage>
        <taxon>Eukaryota</taxon>
        <taxon>Sar</taxon>
        <taxon>Stramenopiles</taxon>
        <taxon>Oomycota</taxon>
        <taxon>Peronosporomycetes</taxon>
        <taxon>Peronosporales</taxon>
        <taxon>Peronosporaceae</taxon>
        <taxon>Phytophthora</taxon>
    </lineage>
</organism>
<name>A0A8T1KF37_9STRA</name>
<dbReference type="EMBL" id="RCMV01000418">
    <property type="protein sequence ID" value="KAG3217489.1"/>
    <property type="molecule type" value="Genomic_DNA"/>
</dbReference>
<dbReference type="Proteomes" id="UP000760860">
    <property type="component" value="Unassembled WGS sequence"/>
</dbReference>
<proteinExistence type="predicted"/>
<evidence type="ECO:0000313" key="6">
    <source>
        <dbReference type="EMBL" id="KAG2936250.1"/>
    </source>
</evidence>
<feature type="domain" description="RING-type" evidence="5">
    <location>
        <begin position="140"/>
        <end position="185"/>
    </location>
</feature>
<evidence type="ECO:0000313" key="7">
    <source>
        <dbReference type="EMBL" id="KAG3217489.1"/>
    </source>
</evidence>
<protein>
    <recommendedName>
        <fullName evidence="5">RING-type domain-containing protein</fullName>
    </recommendedName>
</protein>
<gene>
    <name evidence="6" type="ORF">PC117_g12118</name>
    <name evidence="7" type="ORF">PC129_g11670</name>
</gene>
<dbReference type="SUPFAM" id="SSF57850">
    <property type="entry name" value="RING/U-box"/>
    <property type="match status" value="1"/>
</dbReference>
<accession>A0A8T1KF37</accession>
<dbReference type="Gene3D" id="3.30.40.10">
    <property type="entry name" value="Zinc/RING finger domain, C3HC4 (zinc finger)"/>
    <property type="match status" value="1"/>
</dbReference>
<dbReference type="AlphaFoldDB" id="A0A8T1KF37"/>
<comment type="caution">
    <text evidence="7">The sequence shown here is derived from an EMBL/GenBank/DDBJ whole genome shotgun (WGS) entry which is preliminary data.</text>
</comment>
<evidence type="ECO:0000256" key="2">
    <source>
        <dbReference type="ARBA" id="ARBA00022771"/>
    </source>
</evidence>
<evidence type="ECO:0000256" key="4">
    <source>
        <dbReference type="PROSITE-ProRule" id="PRU00175"/>
    </source>
</evidence>
<keyword evidence="2 4" id="KW-0863">Zinc-finger</keyword>
<dbReference type="EMBL" id="RCMK01000327">
    <property type="protein sequence ID" value="KAG2936250.1"/>
    <property type="molecule type" value="Genomic_DNA"/>
</dbReference>